<evidence type="ECO:0000313" key="2">
    <source>
        <dbReference type="EMBL" id="PWJ57888.1"/>
    </source>
</evidence>
<name>A0A316AKJ2_9BACT</name>
<dbReference type="EMBL" id="QGDT01000005">
    <property type="protein sequence ID" value="PWJ57888.1"/>
    <property type="molecule type" value="Genomic_DNA"/>
</dbReference>
<keyword evidence="1" id="KW-0812">Transmembrane</keyword>
<keyword evidence="1" id="KW-0472">Membrane</keyword>
<gene>
    <name evidence="2" type="ORF">CLV98_10568</name>
</gene>
<evidence type="ECO:0000256" key="1">
    <source>
        <dbReference type="SAM" id="Phobius"/>
    </source>
</evidence>
<organism evidence="2 3">
    <name type="scientific">Dyadobacter jejuensis</name>
    <dbReference type="NCBI Taxonomy" id="1082580"/>
    <lineage>
        <taxon>Bacteria</taxon>
        <taxon>Pseudomonadati</taxon>
        <taxon>Bacteroidota</taxon>
        <taxon>Cytophagia</taxon>
        <taxon>Cytophagales</taxon>
        <taxon>Spirosomataceae</taxon>
        <taxon>Dyadobacter</taxon>
    </lineage>
</organism>
<evidence type="ECO:0000313" key="3">
    <source>
        <dbReference type="Proteomes" id="UP000245880"/>
    </source>
</evidence>
<reference evidence="2 3" key="1">
    <citation type="submission" date="2018-03" db="EMBL/GenBank/DDBJ databases">
        <title>Genomic Encyclopedia of Archaeal and Bacterial Type Strains, Phase II (KMG-II): from individual species to whole genera.</title>
        <authorList>
            <person name="Goeker M."/>
        </authorList>
    </citation>
    <scope>NUCLEOTIDE SEQUENCE [LARGE SCALE GENOMIC DNA]</scope>
    <source>
        <strain evidence="2 3">DSM 100346</strain>
    </source>
</reference>
<feature type="transmembrane region" description="Helical" evidence="1">
    <location>
        <begin position="6"/>
        <end position="25"/>
    </location>
</feature>
<proteinExistence type="predicted"/>
<sequence>MAEAMKWKWLIVLYKTTGFAGFIYLKMGPVLCRSLVNHPSEER</sequence>
<dbReference type="AlphaFoldDB" id="A0A316AKJ2"/>
<comment type="caution">
    <text evidence="2">The sequence shown here is derived from an EMBL/GenBank/DDBJ whole genome shotgun (WGS) entry which is preliminary data.</text>
</comment>
<protein>
    <submittedName>
        <fullName evidence="2">Uncharacterized protein</fullName>
    </submittedName>
</protein>
<dbReference type="Proteomes" id="UP000245880">
    <property type="component" value="Unassembled WGS sequence"/>
</dbReference>
<keyword evidence="1" id="KW-1133">Transmembrane helix</keyword>
<accession>A0A316AKJ2</accession>
<keyword evidence="3" id="KW-1185">Reference proteome</keyword>